<evidence type="ECO:0000256" key="1">
    <source>
        <dbReference type="ARBA" id="ARBA00022857"/>
    </source>
</evidence>
<name>A0A251UAC7_HELAN</name>
<dbReference type="Proteomes" id="UP000215914">
    <property type="component" value="Chromosome 8"/>
</dbReference>
<dbReference type="InterPro" id="IPR045000">
    <property type="entry name" value="TR"/>
</dbReference>
<sequence>MCGAFVSPSSSILIIPRKLQFLTPSNRSFKIKPPRYTSVVNQNHSNRWSLQGMTALVTGGTRGIGRAIVEELAGHGAIIHTCARNESELNSCLKGWLDEGLKITGSVCDVSSPHDREKLMDDVSCVNNVGTNIRKPMVDLTAEEFSTLMSTNFESVFQHVVNLPIPCLKASRTGSVVFTSSVSAFVSLKSMNTPRSPPNLLPAGSKMEKQTIWMELEAGSKLAKKPKHQGVKMAIFKGAINQLTKNLACEWAKDNIRSNAVAPWYIKTSMVEQVLHCTPLGRLGDPNEVASLVAFLCMPASIIHYWAELMC</sequence>
<dbReference type="SUPFAM" id="SSF51735">
    <property type="entry name" value="NAD(P)-binding Rossmann-fold domains"/>
    <property type="match status" value="1"/>
</dbReference>
<dbReference type="InterPro" id="IPR002347">
    <property type="entry name" value="SDR_fam"/>
</dbReference>
<keyword evidence="4" id="KW-1185">Reference proteome</keyword>
<dbReference type="AlphaFoldDB" id="A0A251UAC7"/>
<evidence type="ECO:0000313" key="4">
    <source>
        <dbReference type="Proteomes" id="UP000215914"/>
    </source>
</evidence>
<dbReference type="OMA" id="DDDWHAA"/>
<dbReference type="InParanoid" id="A0A251UAC7"/>
<dbReference type="PANTHER" id="PTHR42898">
    <property type="entry name" value="TROPINONE REDUCTASE"/>
    <property type="match status" value="1"/>
</dbReference>
<protein>
    <submittedName>
        <fullName evidence="3">Putative NAD(P)-binding Rossmann-fold superfamily protein</fullName>
    </submittedName>
</protein>
<dbReference type="Gene3D" id="3.40.50.720">
    <property type="entry name" value="NAD(P)-binding Rossmann-like Domain"/>
    <property type="match status" value="1"/>
</dbReference>
<dbReference type="InterPro" id="IPR036291">
    <property type="entry name" value="NAD(P)-bd_dom_sf"/>
</dbReference>
<proteinExistence type="predicted"/>
<organism evidence="3 4">
    <name type="scientific">Helianthus annuus</name>
    <name type="common">Common sunflower</name>
    <dbReference type="NCBI Taxonomy" id="4232"/>
    <lineage>
        <taxon>Eukaryota</taxon>
        <taxon>Viridiplantae</taxon>
        <taxon>Streptophyta</taxon>
        <taxon>Embryophyta</taxon>
        <taxon>Tracheophyta</taxon>
        <taxon>Spermatophyta</taxon>
        <taxon>Magnoliopsida</taxon>
        <taxon>eudicotyledons</taxon>
        <taxon>Gunneridae</taxon>
        <taxon>Pentapetalae</taxon>
        <taxon>asterids</taxon>
        <taxon>campanulids</taxon>
        <taxon>Asterales</taxon>
        <taxon>Asteraceae</taxon>
        <taxon>Asteroideae</taxon>
        <taxon>Heliantheae alliance</taxon>
        <taxon>Heliantheae</taxon>
        <taxon>Helianthus</taxon>
    </lineage>
</organism>
<dbReference type="EMBL" id="CM007897">
    <property type="protein sequence ID" value="OTG19742.1"/>
    <property type="molecule type" value="Genomic_DNA"/>
</dbReference>
<evidence type="ECO:0000256" key="2">
    <source>
        <dbReference type="ARBA" id="ARBA00023002"/>
    </source>
</evidence>
<keyword evidence="1" id="KW-0521">NADP</keyword>
<dbReference type="GO" id="GO:0016491">
    <property type="term" value="F:oxidoreductase activity"/>
    <property type="evidence" value="ECO:0007669"/>
    <property type="project" value="UniProtKB-KW"/>
</dbReference>
<reference evidence="4" key="1">
    <citation type="journal article" date="2017" name="Nature">
        <title>The sunflower genome provides insights into oil metabolism, flowering and Asterid evolution.</title>
        <authorList>
            <person name="Badouin H."/>
            <person name="Gouzy J."/>
            <person name="Grassa C.J."/>
            <person name="Murat F."/>
            <person name="Staton S.E."/>
            <person name="Cottret L."/>
            <person name="Lelandais-Briere C."/>
            <person name="Owens G.L."/>
            <person name="Carrere S."/>
            <person name="Mayjonade B."/>
            <person name="Legrand L."/>
            <person name="Gill N."/>
            <person name="Kane N.C."/>
            <person name="Bowers J.E."/>
            <person name="Hubner S."/>
            <person name="Bellec A."/>
            <person name="Berard A."/>
            <person name="Berges H."/>
            <person name="Blanchet N."/>
            <person name="Boniface M.C."/>
            <person name="Brunel D."/>
            <person name="Catrice O."/>
            <person name="Chaidir N."/>
            <person name="Claudel C."/>
            <person name="Donnadieu C."/>
            <person name="Faraut T."/>
            <person name="Fievet G."/>
            <person name="Helmstetter N."/>
            <person name="King M."/>
            <person name="Knapp S.J."/>
            <person name="Lai Z."/>
            <person name="Le Paslier M.C."/>
            <person name="Lippi Y."/>
            <person name="Lorenzon L."/>
            <person name="Mandel J.R."/>
            <person name="Marage G."/>
            <person name="Marchand G."/>
            <person name="Marquand E."/>
            <person name="Bret-Mestries E."/>
            <person name="Morien E."/>
            <person name="Nambeesan S."/>
            <person name="Nguyen T."/>
            <person name="Pegot-Espagnet P."/>
            <person name="Pouilly N."/>
            <person name="Raftis F."/>
            <person name="Sallet E."/>
            <person name="Schiex T."/>
            <person name="Thomas J."/>
            <person name="Vandecasteele C."/>
            <person name="Vares D."/>
            <person name="Vear F."/>
            <person name="Vautrin S."/>
            <person name="Crespi M."/>
            <person name="Mangin B."/>
            <person name="Burke J.M."/>
            <person name="Salse J."/>
            <person name="Munos S."/>
            <person name="Vincourt P."/>
            <person name="Rieseberg L.H."/>
            <person name="Langlade N.B."/>
        </authorList>
    </citation>
    <scope>NUCLEOTIDE SEQUENCE [LARGE SCALE GENOMIC DNA]</scope>
    <source>
        <strain evidence="4">cv. SF193</strain>
    </source>
</reference>
<keyword evidence="2" id="KW-0560">Oxidoreductase</keyword>
<dbReference type="FunCoup" id="A0A251UAC7">
    <property type="interactions" value="49"/>
</dbReference>
<dbReference type="STRING" id="4232.A0A251UAC7"/>
<dbReference type="PRINTS" id="PR00081">
    <property type="entry name" value="GDHRDH"/>
</dbReference>
<dbReference type="PANTHER" id="PTHR42898:SF2">
    <property type="entry name" value="ENOYL-(ACYL CARRIER) REDUCTASE"/>
    <property type="match status" value="1"/>
</dbReference>
<dbReference type="Pfam" id="PF13561">
    <property type="entry name" value="adh_short_C2"/>
    <property type="match status" value="1"/>
</dbReference>
<gene>
    <name evidence="3" type="ORF">HannXRQ_Chr08g0237481</name>
</gene>
<accession>A0A251UAC7</accession>
<dbReference type="Pfam" id="PF00106">
    <property type="entry name" value="adh_short"/>
    <property type="match status" value="1"/>
</dbReference>
<evidence type="ECO:0000313" key="3">
    <source>
        <dbReference type="EMBL" id="OTG19742.1"/>
    </source>
</evidence>